<dbReference type="EMBL" id="ARXX01000009">
    <property type="protein sequence ID" value="MBF5055605.1"/>
    <property type="molecule type" value="Genomic_DNA"/>
</dbReference>
<dbReference type="Proteomes" id="UP000662703">
    <property type="component" value="Unassembled WGS sequence"/>
</dbReference>
<organism evidence="2 3">
    <name type="scientific">Alloalcanivorax profundimaris</name>
    <dbReference type="NCBI Taxonomy" id="2735259"/>
    <lineage>
        <taxon>Bacteria</taxon>
        <taxon>Pseudomonadati</taxon>
        <taxon>Pseudomonadota</taxon>
        <taxon>Gammaproteobacteria</taxon>
        <taxon>Oceanospirillales</taxon>
        <taxon>Alcanivoracaceae</taxon>
        <taxon>Alloalcanivorax</taxon>
    </lineage>
</organism>
<sequence length="75" mass="8363">MVRKGMVTMSKIIRVEKRHPETALENLNRLTGLDFQAWPESLLETGEDVVADNLDDPSRPEGGSLACRRVADNGR</sequence>
<keyword evidence="3" id="KW-1185">Reference proteome</keyword>
<reference evidence="2 3" key="1">
    <citation type="submission" date="2012-09" db="EMBL/GenBank/DDBJ databases">
        <title>Genome Sequence of alkane-degrading Bacterium Alcanivorax sp. 521-1.</title>
        <authorList>
            <person name="Lai Q."/>
            <person name="Shao Z."/>
        </authorList>
    </citation>
    <scope>NUCLEOTIDE SEQUENCE [LARGE SCALE GENOMIC DNA]</scope>
    <source>
        <strain evidence="2 3">521-1</strain>
    </source>
</reference>
<comment type="caution">
    <text evidence="2">The sequence shown here is derived from an EMBL/GenBank/DDBJ whole genome shotgun (WGS) entry which is preliminary data.</text>
</comment>
<evidence type="ECO:0000313" key="2">
    <source>
        <dbReference type="EMBL" id="MBF5055605.1"/>
    </source>
</evidence>
<name>A0ABS0ANK7_9GAMM</name>
<evidence type="ECO:0000313" key="3">
    <source>
        <dbReference type="Proteomes" id="UP000662703"/>
    </source>
</evidence>
<protein>
    <submittedName>
        <fullName evidence="2">Uncharacterized protein</fullName>
    </submittedName>
</protein>
<evidence type="ECO:0000256" key="1">
    <source>
        <dbReference type="SAM" id="MobiDB-lite"/>
    </source>
</evidence>
<feature type="region of interest" description="Disordered" evidence="1">
    <location>
        <begin position="51"/>
        <end position="75"/>
    </location>
</feature>
<gene>
    <name evidence="2" type="ORF">Y5W_00899</name>
</gene>
<proteinExistence type="predicted"/>
<accession>A0ABS0ANK7</accession>